<keyword evidence="1" id="KW-0547">Nucleotide-binding</keyword>
<dbReference type="Gene3D" id="1.10.10.60">
    <property type="entry name" value="Homeodomain-like"/>
    <property type="match status" value="1"/>
</dbReference>
<evidence type="ECO:0000313" key="7">
    <source>
        <dbReference type="EMBL" id="TWT89645.1"/>
    </source>
</evidence>
<dbReference type="PROSITE" id="PS00688">
    <property type="entry name" value="SIGMA54_INTERACT_3"/>
    <property type="match status" value="1"/>
</dbReference>
<keyword evidence="4" id="KW-0238">DNA-binding</keyword>
<dbReference type="PANTHER" id="PTHR32071:SF57">
    <property type="entry name" value="C4-DICARBOXYLATE TRANSPORT TRANSCRIPTIONAL REGULATORY PROTEIN DCTD"/>
    <property type="match status" value="1"/>
</dbReference>
<dbReference type="InterPro" id="IPR009057">
    <property type="entry name" value="Homeodomain-like_sf"/>
</dbReference>
<gene>
    <name evidence="7" type="primary">fhlA</name>
    <name evidence="7" type="ORF">Mal64_00220</name>
</gene>
<dbReference type="CDD" id="cd00009">
    <property type="entry name" value="AAA"/>
    <property type="match status" value="1"/>
</dbReference>
<proteinExistence type="predicted"/>
<dbReference type="PANTHER" id="PTHR32071">
    <property type="entry name" value="TRANSCRIPTIONAL REGULATORY PROTEIN"/>
    <property type="match status" value="1"/>
</dbReference>
<dbReference type="RefSeq" id="WP_146395472.1">
    <property type="nucleotide sequence ID" value="NZ_SJPQ01000001.1"/>
</dbReference>
<evidence type="ECO:0000256" key="4">
    <source>
        <dbReference type="ARBA" id="ARBA00023125"/>
    </source>
</evidence>
<dbReference type="AlphaFoldDB" id="A0A5C5ZRD7"/>
<dbReference type="InterPro" id="IPR029016">
    <property type="entry name" value="GAF-like_dom_sf"/>
</dbReference>
<evidence type="ECO:0000313" key="8">
    <source>
        <dbReference type="Proteomes" id="UP000315440"/>
    </source>
</evidence>
<keyword evidence="2" id="KW-0067">ATP-binding</keyword>
<dbReference type="InterPro" id="IPR025943">
    <property type="entry name" value="Sigma_54_int_dom_ATP-bd_2"/>
</dbReference>
<evidence type="ECO:0000256" key="5">
    <source>
        <dbReference type="ARBA" id="ARBA00023163"/>
    </source>
</evidence>
<dbReference type="GO" id="GO:0006355">
    <property type="term" value="P:regulation of DNA-templated transcription"/>
    <property type="evidence" value="ECO:0007669"/>
    <property type="project" value="InterPro"/>
</dbReference>
<dbReference type="EMBL" id="SJPQ01000001">
    <property type="protein sequence ID" value="TWT89645.1"/>
    <property type="molecule type" value="Genomic_DNA"/>
</dbReference>
<dbReference type="GO" id="GO:0003677">
    <property type="term" value="F:DNA binding"/>
    <property type="evidence" value="ECO:0007669"/>
    <property type="project" value="UniProtKB-KW"/>
</dbReference>
<keyword evidence="3" id="KW-0805">Transcription regulation</keyword>
<dbReference type="InterPro" id="IPR002078">
    <property type="entry name" value="Sigma_54_int"/>
</dbReference>
<dbReference type="Gene3D" id="1.10.8.60">
    <property type="match status" value="1"/>
</dbReference>
<dbReference type="Gene3D" id="3.30.450.40">
    <property type="match status" value="1"/>
</dbReference>
<dbReference type="GO" id="GO:0005524">
    <property type="term" value="F:ATP binding"/>
    <property type="evidence" value="ECO:0007669"/>
    <property type="project" value="UniProtKB-KW"/>
</dbReference>
<dbReference type="Pfam" id="PF25601">
    <property type="entry name" value="AAA_lid_14"/>
    <property type="match status" value="1"/>
</dbReference>
<dbReference type="InterPro" id="IPR025662">
    <property type="entry name" value="Sigma_54_int_dom_ATP-bd_1"/>
</dbReference>
<dbReference type="SUPFAM" id="SSF55781">
    <property type="entry name" value="GAF domain-like"/>
    <property type="match status" value="1"/>
</dbReference>
<dbReference type="PROSITE" id="PS50045">
    <property type="entry name" value="SIGMA54_INTERACT_4"/>
    <property type="match status" value="1"/>
</dbReference>
<dbReference type="InterPro" id="IPR058031">
    <property type="entry name" value="AAA_lid_NorR"/>
</dbReference>
<sequence length="534" mass="59863">MPSRDENPTLLDDPKSLLLELAQQRELPQLLDLLVSRIAASDQIALARLWLVRPGEGCETCPMRDECPDRSQCLHLVASSGRSVVDPSQDLSRLDGRFRRFPIGVRKVGRIAMTGEAIEAPDMAELPSWVAQPAWVRDEGIIGFAGQPLSHHGMVLGVLGVFTRARIGEGCLDWLRMIADHAAVAIAHTHAWEEVERLRKRLEEENEYLQQEAAAEQGFGEMLGVSPALRNVSQQIDLVAPTDSTVLILGESGVGKEVVAREVHRRSNRADRPLIKVNCAAIPRELFESEFFGHIQGAFTGALRDRAGRFELADGGTLFLDEVGEVPLDLQSKLLRVLQEGEIERIGEEQTRRVDVRIIAATNRDLREESRQKRFREDLYYRLSVFPIEMPPLRQRRDDVAVLAEHFLRQASQRLATEPPRLTTAVSRRLERYDWPGNVRELQHVIERAVILSRGGALRVDLREPTNRSQPSPAPAEGEILTDAQIRQLERDNLERALRASDGKIHGPEGAAELLGVKPTTLSSRLRAMGIKRR</sequence>
<dbReference type="GO" id="GO:0016829">
    <property type="term" value="F:lyase activity"/>
    <property type="evidence" value="ECO:0007669"/>
    <property type="project" value="UniProtKB-KW"/>
</dbReference>
<dbReference type="InterPro" id="IPR025944">
    <property type="entry name" value="Sigma_54_int_dom_CS"/>
</dbReference>
<evidence type="ECO:0000256" key="3">
    <source>
        <dbReference type="ARBA" id="ARBA00023015"/>
    </source>
</evidence>
<keyword evidence="5" id="KW-0804">Transcription</keyword>
<dbReference type="InterPro" id="IPR003593">
    <property type="entry name" value="AAA+_ATPase"/>
</dbReference>
<protein>
    <submittedName>
        <fullName evidence="7">Formate hydrogenlyase transcriptional activator</fullName>
    </submittedName>
</protein>
<comment type="caution">
    <text evidence="7">The sequence shown here is derived from an EMBL/GenBank/DDBJ whole genome shotgun (WGS) entry which is preliminary data.</text>
</comment>
<feature type="domain" description="Sigma-54 factor interaction" evidence="6">
    <location>
        <begin position="222"/>
        <end position="451"/>
    </location>
</feature>
<dbReference type="PROSITE" id="PS00676">
    <property type="entry name" value="SIGMA54_INTERACT_2"/>
    <property type="match status" value="1"/>
</dbReference>
<dbReference type="SUPFAM" id="SSF46689">
    <property type="entry name" value="Homeodomain-like"/>
    <property type="match status" value="1"/>
</dbReference>
<dbReference type="Proteomes" id="UP000315440">
    <property type="component" value="Unassembled WGS sequence"/>
</dbReference>
<dbReference type="OrthoDB" id="9807827at2"/>
<evidence type="ECO:0000256" key="2">
    <source>
        <dbReference type="ARBA" id="ARBA00022840"/>
    </source>
</evidence>
<dbReference type="InterPro" id="IPR003018">
    <property type="entry name" value="GAF"/>
</dbReference>
<evidence type="ECO:0000259" key="6">
    <source>
        <dbReference type="PROSITE" id="PS50045"/>
    </source>
</evidence>
<dbReference type="FunFam" id="3.40.50.300:FF:000006">
    <property type="entry name" value="DNA-binding transcriptional regulator NtrC"/>
    <property type="match status" value="1"/>
</dbReference>
<dbReference type="SUPFAM" id="SSF52540">
    <property type="entry name" value="P-loop containing nucleoside triphosphate hydrolases"/>
    <property type="match status" value="1"/>
</dbReference>
<dbReference type="Pfam" id="PF00158">
    <property type="entry name" value="Sigma54_activat"/>
    <property type="match status" value="1"/>
</dbReference>
<keyword evidence="8" id="KW-1185">Reference proteome</keyword>
<dbReference type="SMART" id="SM00382">
    <property type="entry name" value="AAA"/>
    <property type="match status" value="1"/>
</dbReference>
<organism evidence="7 8">
    <name type="scientific">Pseudobythopirellula maris</name>
    <dbReference type="NCBI Taxonomy" id="2527991"/>
    <lineage>
        <taxon>Bacteria</taxon>
        <taxon>Pseudomonadati</taxon>
        <taxon>Planctomycetota</taxon>
        <taxon>Planctomycetia</taxon>
        <taxon>Pirellulales</taxon>
        <taxon>Lacipirellulaceae</taxon>
        <taxon>Pseudobythopirellula</taxon>
    </lineage>
</organism>
<dbReference type="SMART" id="SM00065">
    <property type="entry name" value="GAF"/>
    <property type="match status" value="1"/>
</dbReference>
<dbReference type="InterPro" id="IPR027417">
    <property type="entry name" value="P-loop_NTPase"/>
</dbReference>
<keyword evidence="7" id="KW-0456">Lyase</keyword>
<evidence type="ECO:0000256" key="1">
    <source>
        <dbReference type="ARBA" id="ARBA00022741"/>
    </source>
</evidence>
<dbReference type="PROSITE" id="PS00675">
    <property type="entry name" value="SIGMA54_INTERACT_1"/>
    <property type="match status" value="1"/>
</dbReference>
<dbReference type="Gene3D" id="3.40.50.300">
    <property type="entry name" value="P-loop containing nucleotide triphosphate hydrolases"/>
    <property type="match status" value="1"/>
</dbReference>
<dbReference type="Pfam" id="PF01590">
    <property type="entry name" value="GAF"/>
    <property type="match status" value="1"/>
</dbReference>
<accession>A0A5C5ZRD7</accession>
<name>A0A5C5ZRD7_9BACT</name>
<reference evidence="7 8" key="1">
    <citation type="submission" date="2019-02" db="EMBL/GenBank/DDBJ databases">
        <title>Deep-cultivation of Planctomycetes and their phenomic and genomic characterization uncovers novel biology.</title>
        <authorList>
            <person name="Wiegand S."/>
            <person name="Jogler M."/>
            <person name="Boedeker C."/>
            <person name="Pinto D."/>
            <person name="Vollmers J."/>
            <person name="Rivas-Marin E."/>
            <person name="Kohn T."/>
            <person name="Peeters S.H."/>
            <person name="Heuer A."/>
            <person name="Rast P."/>
            <person name="Oberbeckmann S."/>
            <person name="Bunk B."/>
            <person name="Jeske O."/>
            <person name="Meyerdierks A."/>
            <person name="Storesund J.E."/>
            <person name="Kallscheuer N."/>
            <person name="Luecker S."/>
            <person name="Lage O.M."/>
            <person name="Pohl T."/>
            <person name="Merkel B.J."/>
            <person name="Hornburger P."/>
            <person name="Mueller R.-W."/>
            <person name="Bruemmer F."/>
            <person name="Labrenz M."/>
            <person name="Spormann A.M."/>
            <person name="Op Den Camp H."/>
            <person name="Overmann J."/>
            <person name="Amann R."/>
            <person name="Jetten M.S.M."/>
            <person name="Mascher T."/>
            <person name="Medema M.H."/>
            <person name="Devos D.P."/>
            <person name="Kaster A.-K."/>
            <person name="Ovreas L."/>
            <person name="Rohde M."/>
            <person name="Galperin M.Y."/>
            <person name="Jogler C."/>
        </authorList>
    </citation>
    <scope>NUCLEOTIDE SEQUENCE [LARGE SCALE GENOMIC DNA]</scope>
    <source>
        <strain evidence="7 8">Mal64</strain>
    </source>
</reference>